<reference evidence="1" key="1">
    <citation type="submission" date="2014-11" db="EMBL/GenBank/DDBJ databases">
        <authorList>
            <person name="Amaro Gonzalez C."/>
        </authorList>
    </citation>
    <scope>NUCLEOTIDE SEQUENCE</scope>
</reference>
<evidence type="ECO:0000313" key="1">
    <source>
        <dbReference type="EMBL" id="JAH75374.1"/>
    </source>
</evidence>
<dbReference type="EMBL" id="GBXM01033203">
    <property type="protein sequence ID" value="JAH75374.1"/>
    <property type="molecule type" value="Transcribed_RNA"/>
</dbReference>
<dbReference type="AlphaFoldDB" id="A0A0E9VB93"/>
<proteinExistence type="predicted"/>
<sequence>MFNNLSALSLDFEQAGELLRNERERSPVLTR</sequence>
<reference evidence="1" key="2">
    <citation type="journal article" date="2015" name="Fish Shellfish Immunol.">
        <title>Early steps in the European eel (Anguilla anguilla)-Vibrio vulnificus interaction in the gills: Role of the RtxA13 toxin.</title>
        <authorList>
            <person name="Callol A."/>
            <person name="Pajuelo D."/>
            <person name="Ebbesson L."/>
            <person name="Teles M."/>
            <person name="MacKenzie S."/>
            <person name="Amaro C."/>
        </authorList>
    </citation>
    <scope>NUCLEOTIDE SEQUENCE</scope>
</reference>
<organism evidence="1">
    <name type="scientific">Anguilla anguilla</name>
    <name type="common">European freshwater eel</name>
    <name type="synonym">Muraena anguilla</name>
    <dbReference type="NCBI Taxonomy" id="7936"/>
    <lineage>
        <taxon>Eukaryota</taxon>
        <taxon>Metazoa</taxon>
        <taxon>Chordata</taxon>
        <taxon>Craniata</taxon>
        <taxon>Vertebrata</taxon>
        <taxon>Euteleostomi</taxon>
        <taxon>Actinopterygii</taxon>
        <taxon>Neopterygii</taxon>
        <taxon>Teleostei</taxon>
        <taxon>Anguilliformes</taxon>
        <taxon>Anguillidae</taxon>
        <taxon>Anguilla</taxon>
    </lineage>
</organism>
<protein>
    <submittedName>
        <fullName evidence="1">Uncharacterized protein</fullName>
    </submittedName>
</protein>
<accession>A0A0E9VB93</accession>
<name>A0A0E9VB93_ANGAN</name>